<keyword evidence="1" id="KW-0560">Oxidoreductase</keyword>
<reference evidence="3" key="1">
    <citation type="submission" date="2021-01" db="EMBL/GenBank/DDBJ databases">
        <authorList>
            <person name="Corre E."/>
            <person name="Pelletier E."/>
            <person name="Niang G."/>
            <person name="Scheremetjew M."/>
            <person name="Finn R."/>
            <person name="Kale V."/>
            <person name="Holt S."/>
            <person name="Cochrane G."/>
            <person name="Meng A."/>
            <person name="Brown T."/>
            <person name="Cohen L."/>
        </authorList>
    </citation>
    <scope>NUCLEOTIDE SEQUENCE</scope>
    <source>
        <strain evidence="3">Pbaha01</strain>
    </source>
</reference>
<dbReference type="EMBL" id="HBEG01037386">
    <property type="protein sequence ID" value="CAD8376438.1"/>
    <property type="molecule type" value="Transcribed_RNA"/>
</dbReference>
<dbReference type="PIRSF" id="PIRSF000136">
    <property type="entry name" value="LGO_GLO"/>
    <property type="match status" value="1"/>
</dbReference>
<dbReference type="Gene3D" id="3.30.70.2520">
    <property type="match status" value="1"/>
</dbReference>
<dbReference type="Gene3D" id="3.30.465.10">
    <property type="match status" value="1"/>
</dbReference>
<accession>A0A7S0AWW3</accession>
<evidence type="ECO:0000313" key="3">
    <source>
        <dbReference type="EMBL" id="CAD8376438.1"/>
    </source>
</evidence>
<dbReference type="InterPro" id="IPR036318">
    <property type="entry name" value="FAD-bd_PCMH-like_sf"/>
</dbReference>
<gene>
    <name evidence="3" type="ORF">PBAH0796_LOCUS22813</name>
</gene>
<feature type="domain" description="FAD-binding PCMH-type" evidence="2">
    <location>
        <begin position="49"/>
        <end position="220"/>
    </location>
</feature>
<dbReference type="GO" id="GO:0080049">
    <property type="term" value="F:L-gulono-1,4-lactone dehydrogenase activity"/>
    <property type="evidence" value="ECO:0007669"/>
    <property type="project" value="TreeGrafter"/>
</dbReference>
<dbReference type="Pfam" id="PF01565">
    <property type="entry name" value="FAD_binding_4"/>
    <property type="match status" value="1"/>
</dbReference>
<dbReference type="InterPro" id="IPR006094">
    <property type="entry name" value="Oxid_FAD_bind_N"/>
</dbReference>
<dbReference type="SUPFAM" id="SSF56176">
    <property type="entry name" value="FAD-binding/transporter-associated domain-like"/>
    <property type="match status" value="1"/>
</dbReference>
<dbReference type="InterPro" id="IPR007173">
    <property type="entry name" value="ALO_C"/>
</dbReference>
<dbReference type="Gene3D" id="3.30.43.10">
    <property type="entry name" value="Uridine Diphospho-n-acetylenolpyruvylglucosamine Reductase, domain 2"/>
    <property type="match status" value="1"/>
</dbReference>
<dbReference type="AlphaFoldDB" id="A0A7S0AWW3"/>
<protein>
    <recommendedName>
        <fullName evidence="2">FAD-binding PCMH-type domain-containing protein</fullName>
    </recommendedName>
</protein>
<sequence length="488" mass="53515">MAERLRVLAGQVLGASGSPASQVLEGVLHAVSRGRPEYSGLLERNWSGNVHFNGTPAVPETIAELRAAVCEGVAPVRVVGRGHSFTELAECAGGTLISLARLNRILNFQEPKLGHLGAITVEGGTTFSEIASFLKRRGALRNLPSCPQFTVAGAIATGTHGSGVHLQNLATHVREIEFVKADGSLVTYSRAESPELLEGSRVHLGCLGVVSKLTLDVVPFYEVHTYLYSEVPQEAAIDAMPELWARCNSLSIWCLGPDTCYAMFRHFVPHWEPALAVEGHIPHKVLEGTTLVEEMPRLYTDECEQFVWRPTGQHPWHDGLTLTMEGCRETPIVTADIQAEFFVPLSHAQEAARTFLDVVRTWTIGSQPNPDGSIAPGFVFAVEFRQIKGDGAWLSPHPVDSLGLHISFDGRPECWPDVLRAVPLLERALRHFGARAHWGKLAPETFAAPGHVEQLYGEGLRKFRALCHEHDPEGKFRNAHVQRMLFGA</sequence>
<dbReference type="Pfam" id="PF04030">
    <property type="entry name" value="ALO"/>
    <property type="match status" value="1"/>
</dbReference>
<dbReference type="PROSITE" id="PS51387">
    <property type="entry name" value="FAD_PCMH"/>
    <property type="match status" value="1"/>
</dbReference>
<dbReference type="InterPro" id="IPR016166">
    <property type="entry name" value="FAD-bd_PCMH"/>
</dbReference>
<dbReference type="InterPro" id="IPR016171">
    <property type="entry name" value="Vanillyl_alc_oxidase_C-sub2"/>
</dbReference>
<dbReference type="GO" id="GO:0071949">
    <property type="term" value="F:FAD binding"/>
    <property type="evidence" value="ECO:0007669"/>
    <property type="project" value="InterPro"/>
</dbReference>
<dbReference type="InterPro" id="IPR016169">
    <property type="entry name" value="FAD-bd_PCMH_sub2"/>
</dbReference>
<dbReference type="InterPro" id="IPR016167">
    <property type="entry name" value="FAD-bd_PCMH_sub1"/>
</dbReference>
<dbReference type="InterPro" id="IPR010031">
    <property type="entry name" value="FAD_lactone_oxidase-like"/>
</dbReference>
<dbReference type="PANTHER" id="PTHR43762">
    <property type="entry name" value="L-GULONOLACTONE OXIDASE"/>
    <property type="match status" value="1"/>
</dbReference>
<organism evidence="3">
    <name type="scientific">Pyrodinium bahamense</name>
    <dbReference type="NCBI Taxonomy" id="73915"/>
    <lineage>
        <taxon>Eukaryota</taxon>
        <taxon>Sar</taxon>
        <taxon>Alveolata</taxon>
        <taxon>Dinophyceae</taxon>
        <taxon>Gonyaulacales</taxon>
        <taxon>Pyrocystaceae</taxon>
        <taxon>Pyrodinium</taxon>
    </lineage>
</organism>
<dbReference type="GO" id="GO:0016020">
    <property type="term" value="C:membrane"/>
    <property type="evidence" value="ECO:0007669"/>
    <property type="project" value="InterPro"/>
</dbReference>
<evidence type="ECO:0000259" key="2">
    <source>
        <dbReference type="PROSITE" id="PS51387"/>
    </source>
</evidence>
<evidence type="ECO:0000256" key="1">
    <source>
        <dbReference type="ARBA" id="ARBA00023002"/>
    </source>
</evidence>
<dbReference type="PANTHER" id="PTHR43762:SF1">
    <property type="entry name" value="D-ARABINONO-1,4-LACTONE OXIDASE"/>
    <property type="match status" value="1"/>
</dbReference>
<name>A0A7S0AWW3_9DINO</name>
<dbReference type="Gene3D" id="1.10.45.10">
    <property type="entry name" value="Vanillyl-alcohol Oxidase, Chain A, domain 4"/>
    <property type="match status" value="1"/>
</dbReference>
<dbReference type="GO" id="GO:0003885">
    <property type="term" value="F:D-arabinono-1,4-lactone oxidase activity"/>
    <property type="evidence" value="ECO:0007669"/>
    <property type="project" value="InterPro"/>
</dbReference>
<proteinExistence type="predicted"/>